<organism evidence="1">
    <name type="scientific">uncultured Thiotrichaceae bacterium</name>
    <dbReference type="NCBI Taxonomy" id="298394"/>
    <lineage>
        <taxon>Bacteria</taxon>
        <taxon>Pseudomonadati</taxon>
        <taxon>Pseudomonadota</taxon>
        <taxon>Gammaproteobacteria</taxon>
        <taxon>Thiotrichales</taxon>
        <taxon>Thiotrichaceae</taxon>
        <taxon>environmental samples</taxon>
    </lineage>
</organism>
<reference evidence="1" key="1">
    <citation type="submission" date="2020-01" db="EMBL/GenBank/DDBJ databases">
        <authorList>
            <person name="Meier V. D."/>
            <person name="Meier V D."/>
        </authorList>
    </citation>
    <scope>NUCLEOTIDE SEQUENCE</scope>
    <source>
        <strain evidence="1">HLG_WM_MAG_09</strain>
    </source>
</reference>
<gene>
    <name evidence="1" type="ORF">HELGO_WM16589</name>
</gene>
<evidence type="ECO:0000313" key="1">
    <source>
        <dbReference type="EMBL" id="CAA6823083.1"/>
    </source>
</evidence>
<dbReference type="EMBL" id="CACVAT010000372">
    <property type="protein sequence ID" value="CAA6823083.1"/>
    <property type="molecule type" value="Genomic_DNA"/>
</dbReference>
<accession>A0A6S6U2J4</accession>
<sequence>MLDNINFQQINRNKFDTGHKTPANKEATRFNNLSLTPPSEFLLQAENPIHKVTNKQLSELNSNSVLRPASAQVVAGSRGTRGALGKEGLNSHNLLNGLQLANAGKASAVNNDVTTKATQVTERANKLINKYKINMQGYKVGYIENLGNKVYAVFDPTKETPIIHVSKITTTLPDYKFAAILEHESIHAKQWVQKYYYPDPLGDALNEIEAYDAQIDFVEKHPPSDKGYIERLKGKNYRGGYYDSLSPNFTHYQKRVDQGNYRR</sequence>
<proteinExistence type="predicted"/>
<protein>
    <submittedName>
        <fullName evidence="1">Uncharacterized protein</fullName>
    </submittedName>
</protein>
<dbReference type="AlphaFoldDB" id="A0A6S6U2J4"/>
<name>A0A6S6U2J4_9GAMM</name>